<accession>A0A226BWZ0</accession>
<dbReference type="OrthoDB" id="1721581at2"/>
<dbReference type="AlphaFoldDB" id="A0A226BWZ0"/>
<reference evidence="2 3" key="1">
    <citation type="submission" date="2017-06" db="EMBL/GenBank/DDBJ databases">
        <title>Draft Genome Sequence of Natranaerobius trueperi halophilic, alkalithermophilic bacteria from soda lakes.</title>
        <authorList>
            <person name="Zhao B."/>
        </authorList>
    </citation>
    <scope>NUCLEOTIDE SEQUENCE [LARGE SCALE GENOMIC DNA]</scope>
    <source>
        <strain evidence="2 3">DSM 18760</strain>
    </source>
</reference>
<keyword evidence="1" id="KW-0802">TPR repeat</keyword>
<feature type="repeat" description="TPR" evidence="1">
    <location>
        <begin position="8"/>
        <end position="41"/>
    </location>
</feature>
<gene>
    <name evidence="2" type="ORF">CDO51_08290</name>
</gene>
<comment type="caution">
    <text evidence="2">The sequence shown here is derived from an EMBL/GenBank/DDBJ whole genome shotgun (WGS) entry which is preliminary data.</text>
</comment>
<dbReference type="InterPro" id="IPR011990">
    <property type="entry name" value="TPR-like_helical_dom_sf"/>
</dbReference>
<dbReference type="PROSITE" id="PS50005">
    <property type="entry name" value="TPR"/>
    <property type="match status" value="1"/>
</dbReference>
<organism evidence="2 3">
    <name type="scientific">Natranaerobius trueperi</name>
    <dbReference type="NCBI Taxonomy" id="759412"/>
    <lineage>
        <taxon>Bacteria</taxon>
        <taxon>Bacillati</taxon>
        <taxon>Bacillota</taxon>
        <taxon>Clostridia</taxon>
        <taxon>Natranaerobiales</taxon>
        <taxon>Natranaerobiaceae</taxon>
        <taxon>Natranaerobius</taxon>
    </lineage>
</organism>
<keyword evidence="3" id="KW-1185">Reference proteome</keyword>
<evidence type="ECO:0000313" key="2">
    <source>
        <dbReference type="EMBL" id="OWZ83516.1"/>
    </source>
</evidence>
<dbReference type="InterPro" id="IPR019734">
    <property type="entry name" value="TPR_rpt"/>
</dbReference>
<evidence type="ECO:0000313" key="3">
    <source>
        <dbReference type="Proteomes" id="UP000214588"/>
    </source>
</evidence>
<dbReference type="Pfam" id="PF00515">
    <property type="entry name" value="TPR_1"/>
    <property type="match status" value="1"/>
</dbReference>
<evidence type="ECO:0000256" key="1">
    <source>
        <dbReference type="PROSITE-ProRule" id="PRU00339"/>
    </source>
</evidence>
<dbReference type="Gene3D" id="1.25.40.10">
    <property type="entry name" value="Tetratricopeptide repeat domain"/>
    <property type="match status" value="1"/>
</dbReference>
<proteinExistence type="predicted"/>
<dbReference type="EMBL" id="NIQC01000017">
    <property type="protein sequence ID" value="OWZ83516.1"/>
    <property type="molecule type" value="Genomic_DNA"/>
</dbReference>
<sequence length="47" mass="5531">MDLWPNYSSPYSNIGNIYLELGDKELAEEYYHKALLFTLKTQSFITI</sequence>
<dbReference type="SUPFAM" id="SSF48452">
    <property type="entry name" value="TPR-like"/>
    <property type="match status" value="1"/>
</dbReference>
<protein>
    <submittedName>
        <fullName evidence="2">Uncharacterized protein</fullName>
    </submittedName>
</protein>
<dbReference type="Proteomes" id="UP000214588">
    <property type="component" value="Unassembled WGS sequence"/>
</dbReference>
<name>A0A226BWZ0_9FIRM</name>